<evidence type="ECO:0000256" key="4">
    <source>
        <dbReference type="PROSITE-ProRule" id="PRU00335"/>
    </source>
</evidence>
<dbReference type="InterPro" id="IPR009057">
    <property type="entry name" value="Homeodomain-like_sf"/>
</dbReference>
<keyword evidence="2 4" id="KW-0238">DNA-binding</keyword>
<evidence type="ECO:0000256" key="2">
    <source>
        <dbReference type="ARBA" id="ARBA00023125"/>
    </source>
</evidence>
<evidence type="ECO:0000256" key="3">
    <source>
        <dbReference type="ARBA" id="ARBA00023163"/>
    </source>
</evidence>
<evidence type="ECO:0000256" key="1">
    <source>
        <dbReference type="ARBA" id="ARBA00023015"/>
    </source>
</evidence>
<dbReference type="Proteomes" id="UP000282551">
    <property type="component" value="Chromosome"/>
</dbReference>
<keyword evidence="1" id="KW-0805">Transcription regulation</keyword>
<proteinExistence type="predicted"/>
<dbReference type="OrthoDB" id="3469831at2"/>
<evidence type="ECO:0000313" key="7">
    <source>
        <dbReference type="Proteomes" id="UP000282551"/>
    </source>
</evidence>
<dbReference type="PANTHER" id="PTHR47506">
    <property type="entry name" value="TRANSCRIPTIONAL REGULATORY PROTEIN"/>
    <property type="match status" value="1"/>
</dbReference>
<dbReference type="Gene3D" id="1.10.357.10">
    <property type="entry name" value="Tetracycline Repressor, domain 2"/>
    <property type="match status" value="1"/>
</dbReference>
<name>A0A3S4RCG1_MYCCI</name>
<keyword evidence="3" id="KW-0804">Transcription</keyword>
<reference evidence="6 7" key="1">
    <citation type="submission" date="2018-12" db="EMBL/GenBank/DDBJ databases">
        <authorList>
            <consortium name="Pathogen Informatics"/>
        </authorList>
    </citation>
    <scope>NUCLEOTIDE SEQUENCE [LARGE SCALE GENOMIC DNA]</scope>
    <source>
        <strain evidence="6 7">NCTC10485</strain>
    </source>
</reference>
<feature type="DNA-binding region" description="H-T-H motif" evidence="4">
    <location>
        <begin position="45"/>
        <end position="64"/>
    </location>
</feature>
<dbReference type="GO" id="GO:0003677">
    <property type="term" value="F:DNA binding"/>
    <property type="evidence" value="ECO:0007669"/>
    <property type="project" value="UniProtKB-UniRule"/>
</dbReference>
<dbReference type="InterPro" id="IPR001647">
    <property type="entry name" value="HTH_TetR"/>
</dbReference>
<feature type="domain" description="HTH tetR-type" evidence="5">
    <location>
        <begin position="22"/>
        <end position="82"/>
    </location>
</feature>
<dbReference type="PANTHER" id="PTHR47506:SF1">
    <property type="entry name" value="HTH-TYPE TRANSCRIPTIONAL REGULATOR YJDC"/>
    <property type="match status" value="1"/>
</dbReference>
<dbReference type="SUPFAM" id="SSF46689">
    <property type="entry name" value="Homeodomain-like"/>
    <property type="match status" value="1"/>
</dbReference>
<keyword evidence="7" id="KW-1185">Reference proteome</keyword>
<evidence type="ECO:0000313" key="6">
    <source>
        <dbReference type="EMBL" id="VEG47119.1"/>
    </source>
</evidence>
<accession>A0A3S4RCG1</accession>
<dbReference type="EMBL" id="LR134355">
    <property type="protein sequence ID" value="VEG47119.1"/>
    <property type="molecule type" value="Genomic_DNA"/>
</dbReference>
<dbReference type="RefSeq" id="WP_126333091.1">
    <property type="nucleotide sequence ID" value="NZ_AP022604.1"/>
</dbReference>
<gene>
    <name evidence="6" type="ORF">NCTC10485_01441</name>
</gene>
<dbReference type="PROSITE" id="PS50977">
    <property type="entry name" value="HTH_TETR_2"/>
    <property type="match status" value="1"/>
</dbReference>
<protein>
    <submittedName>
        <fullName evidence="6">Transcriptional regulator, TetR family</fullName>
    </submittedName>
</protein>
<sequence length="208" mass="22716">MTTTRVAQAVHRALDDRQREATDDVERILAAAITVMQRVAPEPPRVSDIVAEAGSSKKAFYRYFAGKDDLLLAVMERGIGIVVSYLEHQMDKAHAPADKVARWVSGALAQVSDPHLTSMSRAVVEQMTRTEPVDGIMAPMRDLLVAPLAALGSDDAGRDAEAIFQLTMATMRRHVGSGTSPRPDDVTHLVRFCLRGIDAVGKARKDRE</sequence>
<dbReference type="Pfam" id="PF00440">
    <property type="entry name" value="TetR_N"/>
    <property type="match status" value="1"/>
</dbReference>
<organism evidence="6 7">
    <name type="scientific">Mycolicibacterium chitae</name>
    <name type="common">Mycobacterium chitae</name>
    <dbReference type="NCBI Taxonomy" id="1792"/>
    <lineage>
        <taxon>Bacteria</taxon>
        <taxon>Bacillati</taxon>
        <taxon>Actinomycetota</taxon>
        <taxon>Actinomycetes</taxon>
        <taxon>Mycobacteriales</taxon>
        <taxon>Mycobacteriaceae</taxon>
        <taxon>Mycolicibacterium</taxon>
    </lineage>
</organism>
<dbReference type="AlphaFoldDB" id="A0A3S4RCG1"/>
<evidence type="ECO:0000259" key="5">
    <source>
        <dbReference type="PROSITE" id="PS50977"/>
    </source>
</evidence>